<accession>A0A2S1KV65</accession>
<dbReference type="RefSeq" id="WP_108731146.1">
    <property type="nucleotide sequence ID" value="NZ_CP020929.1"/>
</dbReference>
<evidence type="ECO:0000313" key="2">
    <source>
        <dbReference type="Proteomes" id="UP000244870"/>
    </source>
</evidence>
<gene>
    <name evidence="1" type="ORF">B6254_2489</name>
</gene>
<dbReference type="Proteomes" id="UP000244870">
    <property type="component" value="Plasmid unnamed1"/>
</dbReference>
<dbReference type="AlphaFoldDB" id="A0A2S1KV65"/>
<reference evidence="1 2" key="1">
    <citation type="submission" date="2017-04" db="EMBL/GenBank/DDBJ databases">
        <title>Weissella cibaria strain m2 complete genome.</title>
        <authorList>
            <person name="Pan Q."/>
            <person name="Tan M."/>
            <person name="Yao F."/>
            <person name="Su S."/>
        </authorList>
    </citation>
    <scope>NUCLEOTIDE SEQUENCE [LARGE SCALE GENOMIC DNA]</scope>
    <source>
        <strain evidence="1 2">M2</strain>
        <plasmid evidence="2">Plasmid unnamed1</plasmid>
    </source>
</reference>
<proteinExistence type="predicted"/>
<name>A0A2S1KV65_9LACO</name>
<dbReference type="EMBL" id="CP020929">
    <property type="protein sequence ID" value="AWF96833.1"/>
    <property type="molecule type" value="Genomic_DNA"/>
</dbReference>
<sequence>MKELQLNVNGTDELKKAVLDLLANKAFYKLVLELADRTDNDAGRLYPDDLETFVSYLAHANYYTAEILYMAQLAMDDVTAD</sequence>
<organism evidence="1 2">
    <name type="scientific">Weissella cibaria</name>
    <dbReference type="NCBI Taxonomy" id="137591"/>
    <lineage>
        <taxon>Bacteria</taxon>
        <taxon>Bacillati</taxon>
        <taxon>Bacillota</taxon>
        <taxon>Bacilli</taxon>
        <taxon>Lactobacillales</taxon>
        <taxon>Lactobacillaceae</taxon>
        <taxon>Weissella</taxon>
    </lineage>
</organism>
<evidence type="ECO:0000313" key="1">
    <source>
        <dbReference type="EMBL" id="AWF96833.1"/>
    </source>
</evidence>
<geneLocation type="plasmid" evidence="1">
    <name>unnamed1</name>
</geneLocation>
<keyword evidence="1" id="KW-0614">Plasmid</keyword>
<protein>
    <submittedName>
        <fullName evidence="1">Uncharacterized protein</fullName>
    </submittedName>
</protein>